<dbReference type="SUPFAM" id="SSF56672">
    <property type="entry name" value="DNA/RNA polymerases"/>
    <property type="match status" value="1"/>
</dbReference>
<evidence type="ECO:0000313" key="2">
    <source>
        <dbReference type="Proteomes" id="UP001258017"/>
    </source>
</evidence>
<protein>
    <recommendedName>
        <fullName evidence="3">Copia protein</fullName>
    </recommendedName>
</protein>
<accession>A0AAD9VKW6</accession>
<dbReference type="EMBL" id="JAIFRP010004348">
    <property type="protein sequence ID" value="KAK2577550.1"/>
    <property type="molecule type" value="Genomic_DNA"/>
</dbReference>
<dbReference type="InterPro" id="IPR043502">
    <property type="entry name" value="DNA/RNA_pol_sf"/>
</dbReference>
<dbReference type="Proteomes" id="UP001258017">
    <property type="component" value="Unassembled WGS sequence"/>
</dbReference>
<dbReference type="CDD" id="cd09272">
    <property type="entry name" value="RNase_HI_RT_Ty1"/>
    <property type="match status" value="1"/>
</dbReference>
<comment type="caution">
    <text evidence="1">The sequence shown here is derived from an EMBL/GenBank/DDBJ whole genome shotgun (WGS) entry which is preliminary data.</text>
</comment>
<organism evidence="1 2">
    <name type="scientific">Odynerus spinipes</name>
    <dbReference type="NCBI Taxonomy" id="1348599"/>
    <lineage>
        <taxon>Eukaryota</taxon>
        <taxon>Metazoa</taxon>
        <taxon>Ecdysozoa</taxon>
        <taxon>Arthropoda</taxon>
        <taxon>Hexapoda</taxon>
        <taxon>Insecta</taxon>
        <taxon>Pterygota</taxon>
        <taxon>Neoptera</taxon>
        <taxon>Endopterygota</taxon>
        <taxon>Hymenoptera</taxon>
        <taxon>Apocrita</taxon>
        <taxon>Aculeata</taxon>
        <taxon>Vespoidea</taxon>
        <taxon>Vespidae</taxon>
        <taxon>Eumeninae</taxon>
        <taxon>Odynerus</taxon>
    </lineage>
</organism>
<gene>
    <name evidence="1" type="ORF">KPH14_012917</name>
</gene>
<feature type="non-terminal residue" evidence="1">
    <location>
        <position position="1"/>
    </location>
</feature>
<proteinExistence type="predicted"/>
<keyword evidence="2" id="KW-1185">Reference proteome</keyword>
<dbReference type="GO" id="GO:0071897">
    <property type="term" value="P:DNA biosynthetic process"/>
    <property type="evidence" value="ECO:0007669"/>
    <property type="project" value="UniProtKB-ARBA"/>
</dbReference>
<reference evidence="1" key="2">
    <citation type="journal article" date="2023" name="Commun. Biol.">
        <title>Intrasexual cuticular hydrocarbon dimorphism in a wasp sheds light on hydrocarbon biosynthesis genes in Hymenoptera.</title>
        <authorList>
            <person name="Moris V.C."/>
            <person name="Podsiadlowski L."/>
            <person name="Martin S."/>
            <person name="Oeyen J.P."/>
            <person name="Donath A."/>
            <person name="Petersen M."/>
            <person name="Wilbrandt J."/>
            <person name="Misof B."/>
            <person name="Liedtke D."/>
            <person name="Thamm M."/>
            <person name="Scheiner R."/>
            <person name="Schmitt T."/>
            <person name="Niehuis O."/>
        </authorList>
    </citation>
    <scope>NUCLEOTIDE SEQUENCE</scope>
    <source>
        <strain evidence="1">GBR_01_08_01A</strain>
    </source>
</reference>
<dbReference type="PANTHER" id="PTHR11439">
    <property type="entry name" value="GAG-POL-RELATED RETROTRANSPOSON"/>
    <property type="match status" value="1"/>
</dbReference>
<reference evidence="1" key="1">
    <citation type="submission" date="2021-08" db="EMBL/GenBank/DDBJ databases">
        <authorList>
            <person name="Misof B."/>
            <person name="Oliver O."/>
            <person name="Podsiadlowski L."/>
            <person name="Donath A."/>
            <person name="Peters R."/>
            <person name="Mayer C."/>
            <person name="Rust J."/>
            <person name="Gunkel S."/>
            <person name="Lesny P."/>
            <person name="Martin S."/>
            <person name="Oeyen J.P."/>
            <person name="Petersen M."/>
            <person name="Panagiotis P."/>
            <person name="Wilbrandt J."/>
            <person name="Tanja T."/>
        </authorList>
    </citation>
    <scope>NUCLEOTIDE SEQUENCE</scope>
    <source>
        <strain evidence="1">GBR_01_08_01A</strain>
        <tissue evidence="1">Thorax + abdomen</tissue>
    </source>
</reference>
<dbReference type="PANTHER" id="PTHR11439:SF483">
    <property type="entry name" value="PEPTIDE SYNTHASE GLIP-LIKE, PUTATIVE (AFU_ORTHOLOGUE AFUA_3G12920)-RELATED"/>
    <property type="match status" value="1"/>
</dbReference>
<evidence type="ECO:0000313" key="1">
    <source>
        <dbReference type="EMBL" id="KAK2577550.1"/>
    </source>
</evidence>
<dbReference type="AlphaFoldDB" id="A0AAD9VKW6"/>
<name>A0AAD9VKW6_9HYME</name>
<sequence length="219" mass="25373">NEMLQTYELKDAKISDIPLDVNYKNIEEGKLLPENKKYQSLIGSLMYIAISTRPDITASVTILSRKMQNPTETDWKEAKRVARYLKGTMNYVLKLGNTKNCNEELVGYADADWGEDKKDRKSNSGYVFQYYGSSISWACRKQTCVALSSAEAEYISISEACQEGLWLIKLLEDFQKKVQLPLMMYEDNQSCINLIKNDKFSKRTKHIDIRYHHIKDLKE</sequence>
<evidence type="ECO:0008006" key="3">
    <source>
        <dbReference type="Google" id="ProtNLM"/>
    </source>
</evidence>
<feature type="non-terminal residue" evidence="1">
    <location>
        <position position="219"/>
    </location>
</feature>